<feature type="region of interest" description="Disordered" evidence="1">
    <location>
        <begin position="1"/>
        <end position="29"/>
    </location>
</feature>
<feature type="compositionally biased region" description="Polar residues" evidence="1">
    <location>
        <begin position="152"/>
        <end position="163"/>
    </location>
</feature>
<feature type="region of interest" description="Disordered" evidence="1">
    <location>
        <begin position="152"/>
        <end position="239"/>
    </location>
</feature>
<protein>
    <submittedName>
        <fullName evidence="2">Uncharacterized protein</fullName>
    </submittedName>
</protein>
<gene>
    <name evidence="2" type="ORF">Tco_1109913</name>
</gene>
<organism evidence="2 3">
    <name type="scientific">Tanacetum coccineum</name>
    <dbReference type="NCBI Taxonomy" id="301880"/>
    <lineage>
        <taxon>Eukaryota</taxon>
        <taxon>Viridiplantae</taxon>
        <taxon>Streptophyta</taxon>
        <taxon>Embryophyta</taxon>
        <taxon>Tracheophyta</taxon>
        <taxon>Spermatophyta</taxon>
        <taxon>Magnoliopsida</taxon>
        <taxon>eudicotyledons</taxon>
        <taxon>Gunneridae</taxon>
        <taxon>Pentapetalae</taxon>
        <taxon>asterids</taxon>
        <taxon>campanulids</taxon>
        <taxon>Asterales</taxon>
        <taxon>Asteraceae</taxon>
        <taxon>Asteroideae</taxon>
        <taxon>Anthemideae</taxon>
        <taxon>Anthemidinae</taxon>
        <taxon>Tanacetum</taxon>
    </lineage>
</organism>
<evidence type="ECO:0000256" key="1">
    <source>
        <dbReference type="SAM" id="MobiDB-lite"/>
    </source>
</evidence>
<keyword evidence="3" id="KW-1185">Reference proteome</keyword>
<feature type="compositionally biased region" description="Polar residues" evidence="1">
    <location>
        <begin position="208"/>
        <end position="229"/>
    </location>
</feature>
<feature type="compositionally biased region" description="Basic and acidic residues" evidence="1">
    <location>
        <begin position="164"/>
        <end position="195"/>
    </location>
</feature>
<comment type="caution">
    <text evidence="2">The sequence shown here is derived from an EMBL/GenBank/DDBJ whole genome shotgun (WGS) entry which is preliminary data.</text>
</comment>
<dbReference type="EMBL" id="BQNB010020784">
    <property type="protein sequence ID" value="GJT99574.1"/>
    <property type="molecule type" value="Genomic_DNA"/>
</dbReference>
<evidence type="ECO:0000313" key="2">
    <source>
        <dbReference type="EMBL" id="GJT99574.1"/>
    </source>
</evidence>
<dbReference type="Proteomes" id="UP001151760">
    <property type="component" value="Unassembled WGS sequence"/>
</dbReference>
<name>A0ABQ5IIR2_9ASTR</name>
<proteinExistence type="predicted"/>
<reference evidence="2" key="2">
    <citation type="submission" date="2022-01" db="EMBL/GenBank/DDBJ databases">
        <authorList>
            <person name="Yamashiro T."/>
            <person name="Shiraishi A."/>
            <person name="Satake H."/>
            <person name="Nakayama K."/>
        </authorList>
    </citation>
    <scope>NUCLEOTIDE SEQUENCE</scope>
</reference>
<reference evidence="2" key="1">
    <citation type="journal article" date="2022" name="Int. J. Mol. Sci.">
        <title>Draft Genome of Tanacetum Coccineum: Genomic Comparison of Closely Related Tanacetum-Family Plants.</title>
        <authorList>
            <person name="Yamashiro T."/>
            <person name="Shiraishi A."/>
            <person name="Nakayama K."/>
            <person name="Satake H."/>
        </authorList>
    </citation>
    <scope>NUCLEOTIDE SEQUENCE</scope>
</reference>
<evidence type="ECO:0000313" key="3">
    <source>
        <dbReference type="Proteomes" id="UP001151760"/>
    </source>
</evidence>
<sequence>MDEDIPPIDEEVKSPPPNTDKRESSHAQDTMNQILTPLALNSRNTTTFCHSLKDNCTERANLLKALNGVTETLKVVHEAVKDDPALNMKVIKATEAYTKNSTSLSELFTLIKNFDFQGLKSSVESLQATAISYSSTPSSSVPQTTLAITEATTNVGGENITQVDTKEPSSHAEGEHVSMDDDTEKPESEKAKEEPTNTVPISVVKPTETPTPKVQPITTITSTSQPESSQVHKRQHTEKAKRMMELNKKRVEQYKWTIYSRLKLEPALDELGLIIQKKKNIIVKDLMTSLGKRYERLKKILEELGIQSALPAPVLEQDPSQSSRRKRKHMELKPEIKVLGIECNQSLLKGVPFVNNMVNEGPEYVIFFTNVFGDQAFQRWNEIHKVGLDSQVSYLVKASMIKTPENARFCLKLKKLIAKHTDQEKLQSEKVKLESVGYKLD</sequence>
<accession>A0ABQ5IIR2</accession>